<feature type="region of interest" description="Disordered" evidence="2">
    <location>
        <begin position="142"/>
        <end position="209"/>
    </location>
</feature>
<dbReference type="Proteomes" id="UP001642464">
    <property type="component" value="Unassembled WGS sequence"/>
</dbReference>
<evidence type="ECO:0000313" key="3">
    <source>
        <dbReference type="EMBL" id="CAK9095631.1"/>
    </source>
</evidence>
<protein>
    <submittedName>
        <fullName evidence="3">Uncharacterized protein</fullName>
    </submittedName>
</protein>
<name>A0ABP0R8I6_9DINO</name>
<evidence type="ECO:0000256" key="2">
    <source>
        <dbReference type="SAM" id="MobiDB-lite"/>
    </source>
</evidence>
<sequence length="209" mass="22322">CGVSAKRQAELAAAEAGKAAAEAVRCAPTEPLPPTVETKLGQAKSAQEKLGDLVKRLKGEADPARQKELELQEVLKAKERAETLLKALKVEKGLLEEQLGTARTEARMAKEEAIQAKERAAEAMATARKAEVQMQTIKTKAEEEVKAAKMPGPRRAKSCHRCCQEGGGSQAEGRAKRRGAEAKGTVGQGRHGARPPKEVGRRLAGQGRC</sequence>
<evidence type="ECO:0000256" key="1">
    <source>
        <dbReference type="SAM" id="Coils"/>
    </source>
</evidence>
<reference evidence="3 4" key="1">
    <citation type="submission" date="2024-02" db="EMBL/GenBank/DDBJ databases">
        <authorList>
            <person name="Chen Y."/>
            <person name="Shah S."/>
            <person name="Dougan E. K."/>
            <person name="Thang M."/>
            <person name="Chan C."/>
        </authorList>
    </citation>
    <scope>NUCLEOTIDE SEQUENCE [LARGE SCALE GENOMIC DNA]</scope>
</reference>
<organism evidence="3 4">
    <name type="scientific">Durusdinium trenchii</name>
    <dbReference type="NCBI Taxonomy" id="1381693"/>
    <lineage>
        <taxon>Eukaryota</taxon>
        <taxon>Sar</taxon>
        <taxon>Alveolata</taxon>
        <taxon>Dinophyceae</taxon>
        <taxon>Suessiales</taxon>
        <taxon>Symbiodiniaceae</taxon>
        <taxon>Durusdinium</taxon>
    </lineage>
</organism>
<keyword evidence="1" id="KW-0175">Coiled coil</keyword>
<proteinExistence type="predicted"/>
<comment type="caution">
    <text evidence="3">The sequence shown here is derived from an EMBL/GenBank/DDBJ whole genome shotgun (WGS) entry which is preliminary data.</text>
</comment>
<feature type="non-terminal residue" evidence="3">
    <location>
        <position position="1"/>
    </location>
</feature>
<feature type="coiled-coil region" evidence="1">
    <location>
        <begin position="64"/>
        <end position="133"/>
    </location>
</feature>
<evidence type="ECO:0000313" key="4">
    <source>
        <dbReference type="Proteomes" id="UP001642464"/>
    </source>
</evidence>
<gene>
    <name evidence="3" type="ORF">SCF082_LOCUS44915</name>
</gene>
<dbReference type="EMBL" id="CAXAMM010040813">
    <property type="protein sequence ID" value="CAK9095631.1"/>
    <property type="molecule type" value="Genomic_DNA"/>
</dbReference>
<accession>A0ABP0R8I6</accession>
<keyword evidence="4" id="KW-1185">Reference proteome</keyword>